<evidence type="ECO:0000313" key="2">
    <source>
        <dbReference type="Proteomes" id="UP001252186"/>
    </source>
</evidence>
<dbReference type="NCBIfam" id="NF033487">
    <property type="entry name" value="Lacal_2735_fam"/>
    <property type="match status" value="1"/>
</dbReference>
<keyword evidence="2" id="KW-1185">Reference proteome</keyword>
<dbReference type="EMBL" id="JAVRHV010000001">
    <property type="protein sequence ID" value="MDT0551979.1"/>
    <property type="molecule type" value="Genomic_DNA"/>
</dbReference>
<evidence type="ECO:0000313" key="1">
    <source>
        <dbReference type="EMBL" id="MDT0551979.1"/>
    </source>
</evidence>
<dbReference type="Proteomes" id="UP001252186">
    <property type="component" value="Unassembled WGS sequence"/>
</dbReference>
<name>A0ABU2Y1A0_9FLAO</name>
<sequence>MFNIFKKKSEREKLYDQYNKLLQEAHKLSITNRRLSDQKIFDAEAIMVRIENLN</sequence>
<comment type="caution">
    <text evidence="1">The sequence shown here is derived from an EMBL/GenBank/DDBJ whole genome shotgun (WGS) entry which is preliminary data.</text>
</comment>
<accession>A0ABU2Y1A0</accession>
<proteinExistence type="predicted"/>
<organism evidence="1 2">
    <name type="scientific">Urechidicola vernalis</name>
    <dbReference type="NCBI Taxonomy" id="3075600"/>
    <lineage>
        <taxon>Bacteria</taxon>
        <taxon>Pseudomonadati</taxon>
        <taxon>Bacteroidota</taxon>
        <taxon>Flavobacteriia</taxon>
        <taxon>Flavobacteriales</taxon>
        <taxon>Flavobacteriaceae</taxon>
        <taxon>Urechidicola</taxon>
    </lineage>
</organism>
<protein>
    <submittedName>
        <fullName evidence="1">Lacal_2735 family protein</fullName>
    </submittedName>
</protein>
<reference evidence="1 2" key="1">
    <citation type="submission" date="2023-09" db="EMBL/GenBank/DDBJ databases">
        <authorList>
            <person name="Rey-Velasco X."/>
        </authorList>
    </citation>
    <scope>NUCLEOTIDE SEQUENCE [LARGE SCALE GENOMIC DNA]</scope>
    <source>
        <strain evidence="1 2">P050</strain>
    </source>
</reference>
<gene>
    <name evidence="1" type="ORF">RM519_01855</name>
</gene>
<dbReference type="Pfam" id="PF20027">
    <property type="entry name" value="DUF6435"/>
    <property type="match status" value="1"/>
</dbReference>
<dbReference type="RefSeq" id="WP_311591799.1">
    <property type="nucleotide sequence ID" value="NZ_JAVRHV010000001.1"/>
</dbReference>
<dbReference type="InterPro" id="IPR045493">
    <property type="entry name" value="DUF6435"/>
</dbReference>